<dbReference type="PANTHER" id="PTHR39179">
    <property type="entry name" value="SPORE COAT PROTEIN I"/>
    <property type="match status" value="1"/>
</dbReference>
<accession>A0A1H5RMD7</accession>
<dbReference type="EMBL" id="FNUK01000001">
    <property type="protein sequence ID" value="SEF38661.1"/>
    <property type="molecule type" value="Genomic_DNA"/>
</dbReference>
<dbReference type="AlphaFoldDB" id="A0A1H5RMD7"/>
<dbReference type="InterPro" id="IPR047175">
    <property type="entry name" value="CotS-like"/>
</dbReference>
<protein>
    <submittedName>
        <fullName evidence="1">Spore coat protein, CotS family</fullName>
    </submittedName>
</protein>
<dbReference type="Proteomes" id="UP000242850">
    <property type="component" value="Unassembled WGS sequence"/>
</dbReference>
<dbReference type="OrthoDB" id="1950323at2"/>
<dbReference type="GO" id="GO:0042601">
    <property type="term" value="C:endospore-forming forespore"/>
    <property type="evidence" value="ECO:0007669"/>
    <property type="project" value="TreeGrafter"/>
</dbReference>
<dbReference type="InterPro" id="IPR011009">
    <property type="entry name" value="Kinase-like_dom_sf"/>
</dbReference>
<dbReference type="Gene3D" id="3.90.1200.10">
    <property type="match status" value="1"/>
</dbReference>
<gene>
    <name evidence="1" type="ORF">SAMN05660865_00045</name>
</gene>
<keyword evidence="2" id="KW-1185">Reference proteome</keyword>
<evidence type="ECO:0000313" key="1">
    <source>
        <dbReference type="EMBL" id="SEF38661.1"/>
    </source>
</evidence>
<organism evidence="1 2">
    <name type="scientific">Caloramator fervidus</name>
    <dbReference type="NCBI Taxonomy" id="29344"/>
    <lineage>
        <taxon>Bacteria</taxon>
        <taxon>Bacillati</taxon>
        <taxon>Bacillota</taxon>
        <taxon>Clostridia</taxon>
        <taxon>Eubacteriales</taxon>
        <taxon>Clostridiaceae</taxon>
        <taxon>Caloramator</taxon>
    </lineage>
</organism>
<dbReference type="RefSeq" id="WP_103895080.1">
    <property type="nucleotide sequence ID" value="NZ_FNUK01000001.1"/>
</dbReference>
<sequence>MLKEIDCKEWKVVYAKYLQDYLYQRGFRKVIEIKYNKEGKLYTIKQNKLFIQIEKIDGKPLGLYNDKNIKEFVRVLAEFHNASEGFSKPPGVKMNVKWGKTLEKYKKLVKSLEKFKDIIKDKKDLTEFEKTVEPYVDSLLKRSKDIMKIFRSINYLMALEDSMKRKEICLNKISKNTALKTKRGIIIIDIFNSGYNMIEEDIAKLVKKVIEKTGKKDMFDVIISEYNKVRPLSQSSVEYIKAHVSFPYDTLKIISKYLKGEEVDLKKLKKAVYKDDICNLGV</sequence>
<dbReference type="PANTHER" id="PTHR39179:SF1">
    <property type="entry name" value="SPORE COAT PROTEIN I"/>
    <property type="match status" value="1"/>
</dbReference>
<name>A0A1H5RMD7_9CLOT</name>
<dbReference type="SUPFAM" id="SSF56112">
    <property type="entry name" value="Protein kinase-like (PK-like)"/>
    <property type="match status" value="1"/>
</dbReference>
<keyword evidence="1" id="KW-0167">Capsid protein</keyword>
<keyword evidence="1" id="KW-0946">Virion</keyword>
<proteinExistence type="predicted"/>
<evidence type="ECO:0000313" key="2">
    <source>
        <dbReference type="Proteomes" id="UP000242850"/>
    </source>
</evidence>
<reference evidence="2" key="1">
    <citation type="submission" date="2016-10" db="EMBL/GenBank/DDBJ databases">
        <authorList>
            <person name="Varghese N."/>
            <person name="Submissions S."/>
        </authorList>
    </citation>
    <scope>NUCLEOTIDE SEQUENCE [LARGE SCALE GENOMIC DNA]</scope>
    <source>
        <strain evidence="2">DSM 5463</strain>
    </source>
</reference>